<keyword evidence="2" id="KW-0472">Membrane</keyword>
<comment type="caution">
    <text evidence="3">The sequence shown here is derived from an EMBL/GenBank/DDBJ whole genome shotgun (WGS) entry which is preliminary data.</text>
</comment>
<keyword evidence="4" id="KW-1185">Reference proteome</keyword>
<dbReference type="EMBL" id="JAUSQW010000001">
    <property type="protein sequence ID" value="MDP9800496.1"/>
    <property type="molecule type" value="Genomic_DNA"/>
</dbReference>
<proteinExistence type="predicted"/>
<protein>
    <submittedName>
        <fullName evidence="3">Uncharacterized protein</fullName>
    </submittedName>
</protein>
<keyword evidence="2" id="KW-1133">Transmembrane helix</keyword>
<dbReference type="Proteomes" id="UP001235966">
    <property type="component" value="Unassembled WGS sequence"/>
</dbReference>
<name>A0ABT9NB87_9ACTO</name>
<accession>A0ABT9NB87</accession>
<reference evidence="3 4" key="1">
    <citation type="submission" date="2023-07" db="EMBL/GenBank/DDBJ databases">
        <title>Sequencing the genomes of 1000 actinobacteria strains.</title>
        <authorList>
            <person name="Klenk H.-P."/>
        </authorList>
    </citation>
    <scope>NUCLEOTIDE SEQUENCE [LARGE SCALE GENOMIC DNA]</scope>
    <source>
        <strain evidence="3 4">DSM 102162</strain>
    </source>
</reference>
<feature type="compositionally biased region" description="Basic and acidic residues" evidence="1">
    <location>
        <begin position="319"/>
        <end position="328"/>
    </location>
</feature>
<feature type="region of interest" description="Disordered" evidence="1">
    <location>
        <begin position="312"/>
        <end position="426"/>
    </location>
</feature>
<dbReference type="RefSeq" id="WP_278057871.1">
    <property type="nucleotide sequence ID" value="NZ_CP121247.1"/>
</dbReference>
<evidence type="ECO:0000256" key="2">
    <source>
        <dbReference type="SAM" id="Phobius"/>
    </source>
</evidence>
<feature type="compositionally biased region" description="Basic and acidic residues" evidence="1">
    <location>
        <begin position="388"/>
        <end position="426"/>
    </location>
</feature>
<feature type="transmembrane region" description="Helical" evidence="2">
    <location>
        <begin position="181"/>
        <end position="199"/>
    </location>
</feature>
<gene>
    <name evidence="3" type="ORF">J2S49_000572</name>
</gene>
<organism evidence="3 4">
    <name type="scientific">Arcanobacterium wilhelmae</name>
    <dbReference type="NCBI Taxonomy" id="1803177"/>
    <lineage>
        <taxon>Bacteria</taxon>
        <taxon>Bacillati</taxon>
        <taxon>Actinomycetota</taxon>
        <taxon>Actinomycetes</taxon>
        <taxon>Actinomycetales</taxon>
        <taxon>Actinomycetaceae</taxon>
        <taxon>Arcanobacterium</taxon>
    </lineage>
</organism>
<keyword evidence="2" id="KW-0812">Transmembrane</keyword>
<feature type="compositionally biased region" description="Basic and acidic residues" evidence="1">
    <location>
        <begin position="356"/>
        <end position="367"/>
    </location>
</feature>
<evidence type="ECO:0000313" key="3">
    <source>
        <dbReference type="EMBL" id="MDP9800496.1"/>
    </source>
</evidence>
<sequence length="426" mass="45364">MKRYAGIALALVGAILAITVGVRALFAQDTLSVKAVVPSSGAVVATAPGVLELVAPDAHVQLDANGEQIQWALGSATDVEAWIGTSSGSRLVGLSSWDKAKVEPIKGEKAQVDADAKLGAEKKFALSSPWWVKSGSGKDRVEFDFTAPEGGQQVLIATTTSAKAPQLTLTWDHSLIKTSPWSTIAIGVLLMLVGLFLLLQDWQERDMRERRAKRAATRVSTTPLATYDGDLTAEDRPVQRTHTDRAFGAAVVPGTSRSMALRNRPLSDEDRLVIDEVAPEPTVGLTGVARTSLYEGQNRATVAAASGHTLGAGIVPSSERAEQFRGREVPSLFPPKEDVEAPTAEAVTQEQPSDIGHSEPEDAHIDLEGTDTADAQLAPASETASEGAGERVETDAIQAEEHEGNARQGRDWRSRWSIRGKGENDA</sequence>
<evidence type="ECO:0000313" key="4">
    <source>
        <dbReference type="Proteomes" id="UP001235966"/>
    </source>
</evidence>
<evidence type="ECO:0000256" key="1">
    <source>
        <dbReference type="SAM" id="MobiDB-lite"/>
    </source>
</evidence>